<proteinExistence type="predicted"/>
<evidence type="ECO:0000313" key="3">
    <source>
        <dbReference type="Proteomes" id="UP000663828"/>
    </source>
</evidence>
<dbReference type="PANTHER" id="PTHR46829">
    <property type="entry name" value="STERILE ALPHA MOTIF DOMAIN-CONTAINING PROTEIN 15"/>
    <property type="match status" value="1"/>
</dbReference>
<keyword evidence="3" id="KW-1185">Reference proteome</keyword>
<dbReference type="Pfam" id="PF00536">
    <property type="entry name" value="SAM_1"/>
    <property type="match status" value="1"/>
</dbReference>
<dbReference type="AlphaFoldDB" id="A0A813Y7T4"/>
<organism evidence="2 3">
    <name type="scientific">Adineta ricciae</name>
    <name type="common">Rotifer</name>
    <dbReference type="NCBI Taxonomy" id="249248"/>
    <lineage>
        <taxon>Eukaryota</taxon>
        <taxon>Metazoa</taxon>
        <taxon>Spiralia</taxon>
        <taxon>Gnathifera</taxon>
        <taxon>Rotifera</taxon>
        <taxon>Eurotatoria</taxon>
        <taxon>Bdelloidea</taxon>
        <taxon>Adinetida</taxon>
        <taxon>Adinetidae</taxon>
        <taxon>Adineta</taxon>
    </lineage>
</organism>
<dbReference type="InterPro" id="IPR013761">
    <property type="entry name" value="SAM/pointed_sf"/>
</dbReference>
<evidence type="ECO:0000259" key="1">
    <source>
        <dbReference type="PROSITE" id="PS50105"/>
    </source>
</evidence>
<accession>A0A813Y7T4</accession>
<dbReference type="Gene3D" id="1.10.150.50">
    <property type="entry name" value="Transcription Factor, Ets-1"/>
    <property type="match status" value="1"/>
</dbReference>
<dbReference type="Proteomes" id="UP000663828">
    <property type="component" value="Unassembled WGS sequence"/>
</dbReference>
<evidence type="ECO:0000313" key="2">
    <source>
        <dbReference type="EMBL" id="CAF0879578.1"/>
    </source>
</evidence>
<dbReference type="InterPro" id="IPR001660">
    <property type="entry name" value="SAM"/>
</dbReference>
<dbReference type="PANTHER" id="PTHR46829:SF1">
    <property type="entry name" value="STERILE ALPHA MOTIF DOMAIN-CONTAINING PROTEIN 15"/>
    <property type="match status" value="1"/>
</dbReference>
<dbReference type="SUPFAM" id="SSF47769">
    <property type="entry name" value="SAM/Pointed domain"/>
    <property type="match status" value="1"/>
</dbReference>
<reference evidence="2" key="1">
    <citation type="submission" date="2021-02" db="EMBL/GenBank/DDBJ databases">
        <authorList>
            <person name="Nowell W R."/>
        </authorList>
    </citation>
    <scope>NUCLEOTIDE SEQUENCE</scope>
</reference>
<gene>
    <name evidence="2" type="ORF">XAT740_LOCUS6927</name>
</gene>
<sequence>MANMAKTMADLQDLSRMEDTASLERTKALDMESGQISEAVYWSCDQVADYIEMLGFPQYRECFLRNKVDGRRLILCNASRLNALGITDFKHIIFVAKNIRELLQIEEPYWNRSVSLPYMESIGRYLEQRSIIGRRADELDYETFTNETRDTKFQPILTNQGILNWN</sequence>
<dbReference type="SMART" id="SM00454">
    <property type="entry name" value="SAM"/>
    <property type="match status" value="1"/>
</dbReference>
<comment type="caution">
    <text evidence="2">The sequence shown here is derived from an EMBL/GenBank/DDBJ whole genome shotgun (WGS) entry which is preliminary data.</text>
</comment>
<protein>
    <recommendedName>
        <fullName evidence="1">SAM domain-containing protein</fullName>
    </recommendedName>
</protein>
<name>A0A813Y7T4_ADIRI</name>
<feature type="domain" description="SAM" evidence="1">
    <location>
        <begin position="42"/>
        <end position="105"/>
    </location>
</feature>
<dbReference type="PROSITE" id="PS50105">
    <property type="entry name" value="SAM_DOMAIN"/>
    <property type="match status" value="1"/>
</dbReference>
<dbReference type="EMBL" id="CAJNOR010000322">
    <property type="protein sequence ID" value="CAF0879578.1"/>
    <property type="molecule type" value="Genomic_DNA"/>
</dbReference>